<evidence type="ECO:0000256" key="4">
    <source>
        <dbReference type="ARBA" id="ARBA00023136"/>
    </source>
</evidence>
<accession>A0ABY4XB12</accession>
<keyword evidence="4 5" id="KW-0472">Membrane</keyword>
<organism evidence="6 7">
    <name type="scientific">Sphingomonas morindae</name>
    <dbReference type="NCBI Taxonomy" id="1541170"/>
    <lineage>
        <taxon>Bacteria</taxon>
        <taxon>Pseudomonadati</taxon>
        <taxon>Pseudomonadota</taxon>
        <taxon>Alphaproteobacteria</taxon>
        <taxon>Sphingomonadales</taxon>
        <taxon>Sphingomonadaceae</taxon>
        <taxon>Sphingomonas</taxon>
    </lineage>
</organism>
<proteinExistence type="predicted"/>
<feature type="transmembrane region" description="Helical" evidence="5">
    <location>
        <begin position="46"/>
        <end position="69"/>
    </location>
</feature>
<dbReference type="RefSeq" id="WP_252167702.1">
    <property type="nucleotide sequence ID" value="NZ_CP084930.1"/>
</dbReference>
<keyword evidence="3 5" id="KW-1133">Transmembrane helix</keyword>
<keyword evidence="7" id="KW-1185">Reference proteome</keyword>
<evidence type="ECO:0000313" key="6">
    <source>
        <dbReference type="EMBL" id="USI73895.1"/>
    </source>
</evidence>
<evidence type="ECO:0000256" key="5">
    <source>
        <dbReference type="SAM" id="Phobius"/>
    </source>
</evidence>
<evidence type="ECO:0000256" key="1">
    <source>
        <dbReference type="ARBA" id="ARBA00022475"/>
    </source>
</evidence>
<dbReference type="EMBL" id="CP084930">
    <property type="protein sequence ID" value="USI73895.1"/>
    <property type="molecule type" value="Genomic_DNA"/>
</dbReference>
<feature type="transmembrane region" description="Helical" evidence="5">
    <location>
        <begin position="15"/>
        <end position="34"/>
    </location>
</feature>
<dbReference type="Pfam" id="PF07869">
    <property type="entry name" value="DUF1656"/>
    <property type="match status" value="1"/>
</dbReference>
<gene>
    <name evidence="6" type="ORF">LHA26_05355</name>
</gene>
<evidence type="ECO:0000256" key="2">
    <source>
        <dbReference type="ARBA" id="ARBA00022692"/>
    </source>
</evidence>
<sequence>MTAQFAIGGVYLSPIIPEVALALFLTALLSVLLVRSGFYRFVWHRPLVEVAIFCILLALLAGAPLVGVAR</sequence>
<reference evidence="6" key="1">
    <citation type="journal article" date="2022" name="Toxins">
        <title>Genomic Analysis of Sphingopyxis sp. USTB-05 for Biodegrading Cyanobacterial Hepatotoxins.</title>
        <authorList>
            <person name="Liu C."/>
            <person name="Xu Q."/>
            <person name="Zhao Z."/>
            <person name="Zhang H."/>
            <person name="Liu X."/>
            <person name="Yin C."/>
            <person name="Liu Y."/>
            <person name="Yan H."/>
        </authorList>
    </citation>
    <scope>NUCLEOTIDE SEQUENCE</scope>
    <source>
        <strain evidence="6">NBD5</strain>
    </source>
</reference>
<dbReference type="Proteomes" id="UP001056937">
    <property type="component" value="Chromosome 1"/>
</dbReference>
<dbReference type="InterPro" id="IPR012451">
    <property type="entry name" value="DUF1656"/>
</dbReference>
<evidence type="ECO:0000256" key="3">
    <source>
        <dbReference type="ARBA" id="ARBA00022989"/>
    </source>
</evidence>
<keyword evidence="2 5" id="KW-0812">Transmembrane</keyword>
<name>A0ABY4XB12_9SPHN</name>
<evidence type="ECO:0000313" key="7">
    <source>
        <dbReference type="Proteomes" id="UP001056937"/>
    </source>
</evidence>
<protein>
    <submittedName>
        <fullName evidence="6">DUF1656 domain-containing protein</fullName>
    </submittedName>
</protein>
<keyword evidence="1" id="KW-1003">Cell membrane</keyword>